<reference evidence="2 3" key="1">
    <citation type="submission" date="2017-07" db="EMBL/GenBank/DDBJ databases">
        <title>Draft Genome Sequences of Select Purple Nonsulfur Bacteria.</title>
        <authorList>
            <person name="Lasarre B."/>
            <person name="Mckinlay J.B."/>
        </authorList>
    </citation>
    <scope>NUCLEOTIDE SEQUENCE [LARGE SCALE GENOMIC DNA]</scope>
    <source>
        <strain evidence="2 3">DSM 5909</strain>
    </source>
</reference>
<sequence>MQNLGRSRRFVASQMAQRSNGRYSGDGSTGEDTMSRFLTAVLAAAWLATTAMPIAAQDKTPATEKTTAPEKAPAAEKKVSAQQQRMKTCAAKWKDEKAAKNVKGREAYRSFMSGCLKG</sequence>
<protein>
    <recommendedName>
        <fullName evidence="4">Phosphate starvation-inducible protein PsiF</fullName>
    </recommendedName>
</protein>
<feature type="compositionally biased region" description="Low complexity" evidence="1">
    <location>
        <begin position="57"/>
        <end position="72"/>
    </location>
</feature>
<gene>
    <name evidence="2" type="ORF">CH341_03865</name>
</gene>
<organism evidence="2 3">
    <name type="scientific">Rhodoplanes roseus</name>
    <dbReference type="NCBI Taxonomy" id="29409"/>
    <lineage>
        <taxon>Bacteria</taxon>
        <taxon>Pseudomonadati</taxon>
        <taxon>Pseudomonadota</taxon>
        <taxon>Alphaproteobacteria</taxon>
        <taxon>Hyphomicrobiales</taxon>
        <taxon>Nitrobacteraceae</taxon>
        <taxon>Rhodoplanes</taxon>
    </lineage>
</organism>
<dbReference type="OrthoDB" id="7961591at2"/>
<accession>A0A327L4W2</accession>
<comment type="caution">
    <text evidence="2">The sequence shown here is derived from an EMBL/GenBank/DDBJ whole genome shotgun (WGS) entry which is preliminary data.</text>
</comment>
<dbReference type="EMBL" id="NPEX01000015">
    <property type="protein sequence ID" value="RAI45457.1"/>
    <property type="molecule type" value="Genomic_DNA"/>
</dbReference>
<dbReference type="InterPro" id="IPR011690">
    <property type="entry name" value="P_starv_induced_PsiF"/>
</dbReference>
<keyword evidence="3" id="KW-1185">Reference proteome</keyword>
<evidence type="ECO:0000313" key="3">
    <source>
        <dbReference type="Proteomes" id="UP000249130"/>
    </source>
</evidence>
<evidence type="ECO:0000313" key="2">
    <source>
        <dbReference type="EMBL" id="RAI45457.1"/>
    </source>
</evidence>
<dbReference type="AlphaFoldDB" id="A0A327L4W2"/>
<proteinExistence type="predicted"/>
<feature type="region of interest" description="Disordered" evidence="1">
    <location>
        <begin position="57"/>
        <end position="92"/>
    </location>
</feature>
<evidence type="ECO:0000256" key="1">
    <source>
        <dbReference type="SAM" id="MobiDB-lite"/>
    </source>
</evidence>
<name>A0A327L4W2_9BRAD</name>
<dbReference type="Pfam" id="PF07769">
    <property type="entry name" value="PsiF_repeat"/>
    <property type="match status" value="1"/>
</dbReference>
<evidence type="ECO:0008006" key="4">
    <source>
        <dbReference type="Google" id="ProtNLM"/>
    </source>
</evidence>
<feature type="region of interest" description="Disordered" evidence="1">
    <location>
        <begin position="1"/>
        <end position="30"/>
    </location>
</feature>
<dbReference type="Proteomes" id="UP000249130">
    <property type="component" value="Unassembled WGS sequence"/>
</dbReference>